<dbReference type="PANTHER" id="PTHR13793">
    <property type="entry name" value="PHD FINGER PROTEINS"/>
    <property type="match status" value="1"/>
</dbReference>
<reference evidence="10 11" key="1">
    <citation type="journal article" date="2018" name="Cell">
        <title>The Chara Genome: Secondary Complexity and Implications for Plant Terrestrialization.</title>
        <authorList>
            <person name="Nishiyama T."/>
            <person name="Sakayama H."/>
            <person name="Vries J.D."/>
            <person name="Buschmann H."/>
            <person name="Saint-Marcoux D."/>
            <person name="Ullrich K.K."/>
            <person name="Haas F.B."/>
            <person name="Vanderstraeten L."/>
            <person name="Becker D."/>
            <person name="Lang D."/>
            <person name="Vosolsobe S."/>
            <person name="Rombauts S."/>
            <person name="Wilhelmsson P.K.I."/>
            <person name="Janitza P."/>
            <person name="Kern R."/>
            <person name="Heyl A."/>
            <person name="Rumpler F."/>
            <person name="Villalobos L.I.A.C."/>
            <person name="Clay J.M."/>
            <person name="Skokan R."/>
            <person name="Toyoda A."/>
            <person name="Suzuki Y."/>
            <person name="Kagoshima H."/>
            <person name="Schijlen E."/>
            <person name="Tajeshwar N."/>
            <person name="Catarino B."/>
            <person name="Hetherington A.J."/>
            <person name="Saltykova A."/>
            <person name="Bonnot C."/>
            <person name="Breuninger H."/>
            <person name="Symeonidi A."/>
            <person name="Radhakrishnan G.V."/>
            <person name="Van Nieuwerburgh F."/>
            <person name="Deforce D."/>
            <person name="Chang C."/>
            <person name="Karol K.G."/>
            <person name="Hedrich R."/>
            <person name="Ulvskov P."/>
            <person name="Glockner G."/>
            <person name="Delwiche C.F."/>
            <person name="Petrasek J."/>
            <person name="Van de Peer Y."/>
            <person name="Friml J."/>
            <person name="Beilby M."/>
            <person name="Dolan L."/>
            <person name="Kohara Y."/>
            <person name="Sugano S."/>
            <person name="Fujiyama A."/>
            <person name="Delaux P.-M."/>
            <person name="Quint M."/>
            <person name="TheiBen G."/>
            <person name="Hagemann M."/>
            <person name="Harholt J."/>
            <person name="Dunand C."/>
            <person name="Zachgo S."/>
            <person name="Langdale J."/>
            <person name="Maumus F."/>
            <person name="Straeten D.V.D."/>
            <person name="Gould S.B."/>
            <person name="Rensing S.A."/>
        </authorList>
    </citation>
    <scope>NUCLEOTIDE SEQUENCE [LARGE SCALE GENOMIC DNA]</scope>
    <source>
        <strain evidence="10 11">S276</strain>
    </source>
</reference>
<evidence type="ECO:0000256" key="1">
    <source>
        <dbReference type="ARBA" id="ARBA00022723"/>
    </source>
</evidence>
<dbReference type="GO" id="GO:0006357">
    <property type="term" value="P:regulation of transcription by RNA polymerase II"/>
    <property type="evidence" value="ECO:0007669"/>
    <property type="project" value="TreeGrafter"/>
</dbReference>
<evidence type="ECO:0000259" key="8">
    <source>
        <dbReference type="PROSITE" id="PS50016"/>
    </source>
</evidence>
<dbReference type="OrthoDB" id="308383at2759"/>
<protein>
    <recommendedName>
        <fullName evidence="12">PWWP domain-containing protein</fullName>
    </recommendedName>
</protein>
<feature type="compositionally biased region" description="Basic and acidic residues" evidence="7">
    <location>
        <begin position="1896"/>
        <end position="1906"/>
    </location>
</feature>
<sequence>MVSAADTFAILAAAKRGVKHVSENSAMDDGGTSPFWLRAMATCSAPEKATNSAMVMADADAPSSSVTAGFRGGCGDGGDMDTPTIKFQTAMCAPPAPQSLVALPESGNWCPRPNETTAQSGVMLQLSLAPDLYGVRTSGRMQGGSVMSCGASARSPRQQPHEQLMAVRGGTMNGVGRQGGGGLGSMMGASGAGWHGGPSLEHHAQLSKVEEEEDVEVDDEDEVEGGKEEAEVYEEGHEMLASLPVESLSCNAGSGVDCGKELTEIVTQTANQMTPAAAAPQATTLATSLATMEVTRRAGGSGGNSAADKFQAAGGTEGKKGLSDPNLGMQGLALVAEMFSDKENGPKEEARKGEQEALERKGDDCAPQATCGTAFDGPAPAGIVGGTGSKPEEEETKSPKNSEMVTSRSELGTSTWLRSSTRVVNGAGASALRRTGRDRSPVRLTTAVAAVAAEGVVVGGADTARGEEKTCEGGETIADRGAMEVEGEGDAAKEEEGSEGGRREAHEGDEPRIGGELQINMAAAGVVGGSVPAREVSSRSAAVSQRRKRTVVSSVEAERAAAEPAALVSEGVSEQIRCRARGVSVSENGIACCDPSMEGGSKCAAAAAKSESGGEEKRSLRSGAEEVGEDSRGGVAVAGGRQKRGGGGVSGGGRSGSREGSRVGAGGGAETSASTVVRQAPAAATVGASGGRGLLHNAVGKGGGATCSAIDGFSLLAAAASEHLRSNGNEGGTWSGVEGQRVMPRACAAVPRSGGGIGSSSSRANGYVSAERRLNAVFNRSGSSSFKGIGGGGGGAEDSESRGVGREGEAAVAGSGGTTVLAAGGRRSSVGGRGGESAVTAGREKGSHPAMSVGLAGGGERNQQSNGTKRRKERRGNVALLGAGSVITAGQEELKSDASLENEVEATAAHSHNEPRGSQDGGRGGSLGSGGSGRVATATVPGSNGGAVCGPKRGGGGVSTKKMNGRGGGGVGNGRIDNSATAGRPLGGGGGASQAQLWNREAEIKKRLIARTGDVAAQPAKRREVNRNGEKQRTAESSEEDDEATEDDDVAPTAGAAEGGSLGNNNVRRGGRAVMGNGRHVEFDEGGEAMDPDEADNLLAKQQDEEGIAAPRRDPSLAEYDVGDVVWAKSGQKHDPFWPARVVDPLQDAPASVRQRGQAQRLCVMYYGPTANRRRDREQEEQGEKNGTACESCGVALLPTLTGKSKKQNPEDGRFCRSCLKFIQAKQHCGVCKKIWLPNTKGNYVQCDQCKFWIHNECDFYIKKHFKLTFMEDGGAIGLAFNSGSVTQAQKTGTRDLASLMKGGSEGNSVWRFHATRPALQCREDTKSRCPLPRFFFQPPHSVLFPTSPWAAMERCDGRGRINDGGGRRKREKDIWGMWHACAHKSKGGRKREDEEGEACLGRSKQRRQHEEQQGRGGTMKKRRSEGTMRMEERGGGWNERRKRDEKEEDDKHGRRREFMEEGRGCREEVARGRRTLRKGEEEVGTRGMRRSHEGDEEVGQGGGGCARGKQTLRQGGGGGRKRASACQLEQRLDHILAMIGDINTFAAPATISERLITLKIEIRPLQQPLATDGNIGAPRQYKMPTFRIEKFDDYTSRIQSSGGSPLQRRPADLHTKISWEDLTKEWKKRFIVDDAPTLAINRLFAMSEGNTMTCYWLTEWQKIEATPHLDSHFRICAASSTTVLEQDGDDWHPVEYFSHKVPPINSLDVARKKELLVFMTALKQWLRFLLKDWVDRLPNIEFTYNTSLHPTIGVTPFELHHGGRKGLIFADLLLPRIADFDAPCSPAFVRKYRDLLAKACMNMQKAQVHMQQQANQRRVPCPIRAGDLVSVFAEEFALEQDISCKLLPKWFGPSTVTSAAGDEPDGPSFVVGIPPHLPVHPIFHASKLATYTPAKSDDFPGRRSQDPPSMDGHQEVDRVITDRKYGSKPRQYKVAFKACDGDDTRWISRADLQASGPLIYAHYERQRLAKKASRPAHPTWTLVPPSDRQLCPRSEKTWFRGDTHMKGMPAHGREVPYEPIVMRWTVERCAVCWQVDEYDVNKIIVCDRCHVAVHEECYGTKAMDKKGPWVCRLCETPDIERECCLCPVRGGAMKPTSVGGLWAHLLCAWWTPNVCIEDTRKMEPIEGLTDVNIAYFKMTCSICKQPHGACIQCDLRGCCVSYHPMCARRCGYFMEMKPRTKDGMFVKMEMTSFCAKHRTPHPDSAGMETMHPESLKPKSRASGGDRRRGGVGGAWGDVYTDDEEHSSNEGGGDDSKGFSAARCTPYETDAARRASRKQASRRQPVPYRVRGISWHTVEQIQSLRPGTQNEEEGFSLHARLEIAQKSESRRLCFGQSAIHGWGLMARRAIRNGEIVGEYRGVLVGGVVANMREERYQRQGKHCYVSTHGQNERSSKH</sequence>
<keyword evidence="2 6" id="KW-0863">Zinc-finger</keyword>
<feature type="region of interest" description="Disordered" evidence="7">
    <location>
        <begin position="296"/>
        <end position="327"/>
    </location>
</feature>
<feature type="compositionally biased region" description="Basic and acidic residues" evidence="7">
    <location>
        <begin position="490"/>
        <end position="513"/>
    </location>
</feature>
<evidence type="ECO:0008006" key="12">
    <source>
        <dbReference type="Google" id="ProtNLM"/>
    </source>
</evidence>
<feature type="compositionally biased region" description="Basic and acidic residues" evidence="7">
    <location>
        <begin position="799"/>
        <end position="809"/>
    </location>
</feature>
<dbReference type="InterPro" id="IPR001965">
    <property type="entry name" value="Znf_PHD"/>
</dbReference>
<keyword evidence="3" id="KW-0862">Zinc</keyword>
<keyword evidence="1" id="KW-0479">Metal-binding</keyword>
<dbReference type="Gramene" id="GBG74520">
    <property type="protein sequence ID" value="GBG74520"/>
    <property type="gene ID" value="CBR_g18930"/>
</dbReference>
<dbReference type="InterPro" id="IPR050701">
    <property type="entry name" value="Histone_Mod_Regulator"/>
</dbReference>
<feature type="region of interest" description="Disordered" evidence="7">
    <location>
        <begin position="2269"/>
        <end position="2288"/>
    </location>
</feature>
<dbReference type="Gene3D" id="3.30.420.10">
    <property type="entry name" value="Ribonuclease H-like superfamily/Ribonuclease H"/>
    <property type="match status" value="1"/>
</dbReference>
<keyword evidence="5" id="KW-0539">Nucleus</keyword>
<evidence type="ECO:0000256" key="6">
    <source>
        <dbReference type="PROSITE-ProRule" id="PRU00146"/>
    </source>
</evidence>
<dbReference type="InterPro" id="IPR036397">
    <property type="entry name" value="RNaseH_sf"/>
</dbReference>
<dbReference type="Pfam" id="PF00855">
    <property type="entry name" value="PWWP"/>
    <property type="match status" value="1"/>
</dbReference>
<feature type="compositionally biased region" description="Acidic residues" evidence="7">
    <location>
        <begin position="1037"/>
        <end position="1050"/>
    </location>
</feature>
<dbReference type="InterPro" id="IPR046341">
    <property type="entry name" value="SET_dom_sf"/>
</dbReference>
<dbReference type="PANTHER" id="PTHR13793:SF132">
    <property type="entry name" value="HISTONE-LYSINE N-METHYLTRANSFERASE ATX5"/>
    <property type="match status" value="1"/>
</dbReference>
<dbReference type="SUPFAM" id="SSF57903">
    <property type="entry name" value="FYVE/PHD zinc finger"/>
    <property type="match status" value="1"/>
</dbReference>
<comment type="caution">
    <text evidence="10">The sequence shown here is derived from an EMBL/GenBank/DDBJ whole genome shotgun (WGS) entry which is preliminary data.</text>
</comment>
<organism evidence="10 11">
    <name type="scientific">Chara braunii</name>
    <name type="common">Braun's stonewort</name>
    <dbReference type="NCBI Taxonomy" id="69332"/>
    <lineage>
        <taxon>Eukaryota</taxon>
        <taxon>Viridiplantae</taxon>
        <taxon>Streptophyta</taxon>
        <taxon>Charophyceae</taxon>
        <taxon>Charales</taxon>
        <taxon>Characeae</taxon>
        <taxon>Chara</taxon>
    </lineage>
</organism>
<feature type="region of interest" description="Disordered" evidence="7">
    <location>
        <begin position="1384"/>
        <end position="1522"/>
    </location>
</feature>
<accession>A0A388KWR9</accession>
<dbReference type="PROSITE" id="PS01359">
    <property type="entry name" value="ZF_PHD_1"/>
    <property type="match status" value="1"/>
</dbReference>
<dbReference type="Gene3D" id="3.30.40.10">
    <property type="entry name" value="Zinc/RING finger domain, C3HC4 (zinc finger)"/>
    <property type="match status" value="3"/>
</dbReference>
<evidence type="ECO:0000259" key="9">
    <source>
        <dbReference type="PROSITE" id="PS51805"/>
    </source>
</evidence>
<feature type="domain" description="PHD-type" evidence="9">
    <location>
        <begin position="2081"/>
        <end position="2199"/>
    </location>
</feature>
<feature type="compositionally biased region" description="Gly residues" evidence="7">
    <location>
        <begin position="919"/>
        <end position="933"/>
    </location>
</feature>
<dbReference type="InterPro" id="IPR000313">
    <property type="entry name" value="PWWP_dom"/>
</dbReference>
<dbReference type="Gene3D" id="2.30.30.140">
    <property type="match status" value="1"/>
</dbReference>
<gene>
    <name evidence="10" type="ORF">CBR_g18930</name>
</gene>
<evidence type="ECO:0000256" key="7">
    <source>
        <dbReference type="SAM" id="MobiDB-lite"/>
    </source>
</evidence>
<dbReference type="InterPro" id="IPR018247">
    <property type="entry name" value="EF_Hand_1_Ca_BS"/>
</dbReference>
<dbReference type="Proteomes" id="UP000265515">
    <property type="component" value="Unassembled WGS sequence"/>
</dbReference>
<dbReference type="EMBL" id="BFEA01000204">
    <property type="protein sequence ID" value="GBG74520.1"/>
    <property type="molecule type" value="Genomic_DNA"/>
</dbReference>
<feature type="compositionally biased region" description="Gly residues" evidence="7">
    <location>
        <begin position="943"/>
        <end position="958"/>
    </location>
</feature>
<dbReference type="CDD" id="cd15492">
    <property type="entry name" value="PHD_BRPF_JADE_like"/>
    <property type="match status" value="1"/>
</dbReference>
<evidence type="ECO:0000313" key="11">
    <source>
        <dbReference type="Proteomes" id="UP000265515"/>
    </source>
</evidence>
<feature type="compositionally biased region" description="Polar residues" evidence="7">
    <location>
        <begin position="404"/>
        <end position="419"/>
    </location>
</feature>
<feature type="compositionally biased region" description="Basic and acidic residues" evidence="7">
    <location>
        <begin position="1425"/>
        <end position="1485"/>
    </location>
</feature>
<dbReference type="PROSITE" id="PS51805">
    <property type="entry name" value="EPHD"/>
    <property type="match status" value="1"/>
</dbReference>
<keyword evidence="4" id="KW-0156">Chromatin regulator</keyword>
<evidence type="ECO:0000256" key="2">
    <source>
        <dbReference type="ARBA" id="ARBA00022771"/>
    </source>
</evidence>
<feature type="compositionally biased region" description="Gly residues" evidence="7">
    <location>
        <begin position="645"/>
        <end position="655"/>
    </location>
</feature>
<feature type="region of interest" description="Disordered" evidence="7">
    <location>
        <begin position="781"/>
        <end position="883"/>
    </location>
</feature>
<dbReference type="InterPro" id="IPR019787">
    <property type="entry name" value="Znf_PHD-finger"/>
</dbReference>
<evidence type="ECO:0000256" key="3">
    <source>
        <dbReference type="ARBA" id="ARBA00022833"/>
    </source>
</evidence>
<feature type="region of interest" description="Disordered" evidence="7">
    <location>
        <begin position="1895"/>
        <end position="1916"/>
    </location>
</feature>
<feature type="region of interest" description="Disordered" evidence="7">
    <location>
        <begin position="1014"/>
        <end position="1073"/>
    </location>
</feature>
<evidence type="ECO:0000256" key="4">
    <source>
        <dbReference type="ARBA" id="ARBA00022853"/>
    </source>
</evidence>
<dbReference type="STRING" id="69332.A0A388KWR9"/>
<dbReference type="InterPro" id="IPR034732">
    <property type="entry name" value="EPHD"/>
</dbReference>
<dbReference type="GO" id="GO:0008270">
    <property type="term" value="F:zinc ion binding"/>
    <property type="evidence" value="ECO:0007669"/>
    <property type="project" value="UniProtKB-KW"/>
</dbReference>
<dbReference type="GO" id="GO:0006325">
    <property type="term" value="P:chromatin organization"/>
    <property type="evidence" value="ECO:0007669"/>
    <property type="project" value="UniProtKB-KW"/>
</dbReference>
<feature type="region of interest" description="Disordered" evidence="7">
    <location>
        <begin position="481"/>
        <end position="513"/>
    </location>
</feature>
<feature type="region of interest" description="Disordered" evidence="7">
    <location>
        <begin position="609"/>
        <end position="676"/>
    </location>
</feature>
<feature type="region of interest" description="Disordered" evidence="7">
    <location>
        <begin position="904"/>
        <end position="994"/>
    </location>
</feature>
<dbReference type="GO" id="GO:0003676">
    <property type="term" value="F:nucleic acid binding"/>
    <property type="evidence" value="ECO:0007669"/>
    <property type="project" value="InterPro"/>
</dbReference>
<evidence type="ECO:0000256" key="5">
    <source>
        <dbReference type="ARBA" id="ARBA00023242"/>
    </source>
</evidence>
<dbReference type="Pfam" id="PF13832">
    <property type="entry name" value="zf-HC5HC2H_2"/>
    <property type="match status" value="1"/>
</dbReference>
<feature type="domain" description="PHD-type" evidence="8">
    <location>
        <begin position="2027"/>
        <end position="2078"/>
    </location>
</feature>
<evidence type="ECO:0000313" key="10">
    <source>
        <dbReference type="EMBL" id="GBG74520.1"/>
    </source>
</evidence>
<dbReference type="InterPro" id="IPR011011">
    <property type="entry name" value="Znf_FYVE_PHD"/>
</dbReference>
<dbReference type="InterPro" id="IPR013083">
    <property type="entry name" value="Znf_RING/FYVE/PHD"/>
</dbReference>
<dbReference type="PROSITE" id="PS50016">
    <property type="entry name" value="ZF_PHD_2"/>
    <property type="match status" value="1"/>
</dbReference>
<proteinExistence type="predicted"/>
<feature type="compositionally biased region" description="Basic and acidic residues" evidence="7">
    <location>
        <begin position="340"/>
        <end position="364"/>
    </location>
</feature>
<dbReference type="SMART" id="SM00249">
    <property type="entry name" value="PHD"/>
    <property type="match status" value="3"/>
</dbReference>
<feature type="region of interest" description="Disordered" evidence="7">
    <location>
        <begin position="340"/>
        <end position="419"/>
    </location>
</feature>
<feature type="compositionally biased region" description="Low complexity" evidence="7">
    <location>
        <begin position="810"/>
        <end position="830"/>
    </location>
</feature>
<dbReference type="Gene3D" id="2.170.270.10">
    <property type="entry name" value="SET domain"/>
    <property type="match status" value="1"/>
</dbReference>
<dbReference type="PROSITE" id="PS00018">
    <property type="entry name" value="EF_HAND_1"/>
    <property type="match status" value="1"/>
</dbReference>
<dbReference type="SUPFAM" id="SSF63748">
    <property type="entry name" value="Tudor/PWWP/MBT"/>
    <property type="match status" value="1"/>
</dbReference>
<feature type="compositionally biased region" description="Basic and acidic residues" evidence="7">
    <location>
        <begin position="1021"/>
        <end position="1036"/>
    </location>
</feature>
<dbReference type="InterPro" id="IPR019786">
    <property type="entry name" value="Zinc_finger_PHD-type_CS"/>
</dbReference>
<keyword evidence="11" id="KW-1185">Reference proteome</keyword>
<feature type="region of interest" description="Disordered" evidence="7">
    <location>
        <begin position="2199"/>
        <end position="2262"/>
    </location>
</feature>
<name>A0A388KWR9_CHABU</name>
<dbReference type="SUPFAM" id="SSF82199">
    <property type="entry name" value="SET domain"/>
    <property type="match status" value="1"/>
</dbReference>
<dbReference type="Pfam" id="PF13831">
    <property type="entry name" value="PHD_2"/>
    <property type="match status" value="1"/>
</dbReference>